<organism evidence="1 2">
    <name type="scientific">Umbelopsis ramanniana AG</name>
    <dbReference type="NCBI Taxonomy" id="1314678"/>
    <lineage>
        <taxon>Eukaryota</taxon>
        <taxon>Fungi</taxon>
        <taxon>Fungi incertae sedis</taxon>
        <taxon>Mucoromycota</taxon>
        <taxon>Mucoromycotina</taxon>
        <taxon>Umbelopsidomycetes</taxon>
        <taxon>Umbelopsidales</taxon>
        <taxon>Umbelopsidaceae</taxon>
        <taxon>Umbelopsis</taxon>
    </lineage>
</organism>
<comment type="caution">
    <text evidence="1">The sequence shown here is derived from an EMBL/GenBank/DDBJ whole genome shotgun (WGS) entry which is preliminary data.</text>
</comment>
<accession>A0AAD5EEF6</accession>
<dbReference type="EMBL" id="MU620906">
    <property type="protein sequence ID" value="KAI8581426.1"/>
    <property type="molecule type" value="Genomic_DNA"/>
</dbReference>
<reference evidence="1" key="2">
    <citation type="journal article" date="2022" name="Proc. Natl. Acad. Sci. U.S.A.">
        <title>Diploid-dominant life cycles characterize the early evolution of Fungi.</title>
        <authorList>
            <person name="Amses K.R."/>
            <person name="Simmons D.R."/>
            <person name="Longcore J.E."/>
            <person name="Mondo S.J."/>
            <person name="Seto K."/>
            <person name="Jeronimo G.H."/>
            <person name="Bonds A.E."/>
            <person name="Quandt C.A."/>
            <person name="Davis W.J."/>
            <person name="Chang Y."/>
            <person name="Federici B.A."/>
            <person name="Kuo A."/>
            <person name="LaButti K."/>
            <person name="Pangilinan J."/>
            <person name="Andreopoulos W."/>
            <person name="Tritt A."/>
            <person name="Riley R."/>
            <person name="Hundley H."/>
            <person name="Johnson J."/>
            <person name="Lipzen A."/>
            <person name="Barry K."/>
            <person name="Lang B.F."/>
            <person name="Cuomo C.A."/>
            <person name="Buchler N.E."/>
            <person name="Grigoriev I.V."/>
            <person name="Spatafora J.W."/>
            <person name="Stajich J.E."/>
            <person name="James T.Y."/>
        </authorList>
    </citation>
    <scope>NUCLEOTIDE SEQUENCE</scope>
    <source>
        <strain evidence="1">AG</strain>
    </source>
</reference>
<proteinExistence type="predicted"/>
<name>A0AAD5EEF6_UMBRA</name>
<dbReference type="RefSeq" id="XP_051446430.1">
    <property type="nucleotide sequence ID" value="XM_051587687.1"/>
</dbReference>
<dbReference type="AlphaFoldDB" id="A0AAD5EEF6"/>
<gene>
    <name evidence="1" type="ORF">K450DRAFT_233009</name>
</gene>
<dbReference type="GeneID" id="75913032"/>
<reference evidence="1" key="1">
    <citation type="submission" date="2021-06" db="EMBL/GenBank/DDBJ databases">
        <authorList>
            <consortium name="DOE Joint Genome Institute"/>
            <person name="Mondo S.J."/>
            <person name="Amses K.R."/>
            <person name="Simmons D.R."/>
            <person name="Longcore J.E."/>
            <person name="Seto K."/>
            <person name="Alves G.H."/>
            <person name="Bonds A.E."/>
            <person name="Quandt C.A."/>
            <person name="Davis W.J."/>
            <person name="Chang Y."/>
            <person name="Letcher P.M."/>
            <person name="Powell M.J."/>
            <person name="Kuo A."/>
            <person name="Labutti K."/>
            <person name="Pangilinan J."/>
            <person name="Andreopoulos W."/>
            <person name="Tritt A."/>
            <person name="Riley R."/>
            <person name="Hundley H."/>
            <person name="Johnson J."/>
            <person name="Lipzen A."/>
            <person name="Barry K."/>
            <person name="Berbee M.L."/>
            <person name="Buchler N.E."/>
            <person name="Grigoriev I.V."/>
            <person name="Spatafora J.W."/>
            <person name="Stajich J.E."/>
            <person name="James T.Y."/>
        </authorList>
    </citation>
    <scope>NUCLEOTIDE SEQUENCE</scope>
    <source>
        <strain evidence="1">AG</strain>
    </source>
</reference>
<protein>
    <submittedName>
        <fullName evidence="1">Uncharacterized protein</fullName>
    </submittedName>
</protein>
<dbReference type="Proteomes" id="UP001206595">
    <property type="component" value="Unassembled WGS sequence"/>
</dbReference>
<evidence type="ECO:0000313" key="2">
    <source>
        <dbReference type="Proteomes" id="UP001206595"/>
    </source>
</evidence>
<keyword evidence="2" id="KW-1185">Reference proteome</keyword>
<evidence type="ECO:0000313" key="1">
    <source>
        <dbReference type="EMBL" id="KAI8581426.1"/>
    </source>
</evidence>
<sequence>MRELRSTFQNVVAFRYTRRKWHHLKTTKVTVSLRSSSDIVYTHLLFKCFRISTAPL</sequence>